<reference evidence="2" key="2">
    <citation type="submission" date="2021-01" db="UniProtKB">
        <authorList>
            <consortium name="EnsemblMetazoa"/>
        </authorList>
    </citation>
    <scope>IDENTIFICATION</scope>
</reference>
<feature type="region of interest" description="Disordered" evidence="1">
    <location>
        <begin position="155"/>
        <end position="240"/>
    </location>
</feature>
<accession>A0A7M7T2V4</accession>
<keyword evidence="3" id="KW-1185">Reference proteome</keyword>
<evidence type="ECO:0000313" key="3">
    <source>
        <dbReference type="Proteomes" id="UP000007110"/>
    </source>
</evidence>
<organism evidence="2 3">
    <name type="scientific">Strongylocentrotus purpuratus</name>
    <name type="common">Purple sea urchin</name>
    <dbReference type="NCBI Taxonomy" id="7668"/>
    <lineage>
        <taxon>Eukaryota</taxon>
        <taxon>Metazoa</taxon>
        <taxon>Echinodermata</taxon>
        <taxon>Eleutherozoa</taxon>
        <taxon>Echinozoa</taxon>
        <taxon>Echinoidea</taxon>
        <taxon>Euechinoidea</taxon>
        <taxon>Echinacea</taxon>
        <taxon>Camarodonta</taxon>
        <taxon>Echinidea</taxon>
        <taxon>Strongylocentrotidae</taxon>
        <taxon>Strongylocentrotus</taxon>
    </lineage>
</organism>
<evidence type="ECO:0000313" key="2">
    <source>
        <dbReference type="EnsemblMetazoa" id="XP_030849871"/>
    </source>
</evidence>
<feature type="compositionally biased region" description="Polar residues" evidence="1">
    <location>
        <begin position="100"/>
        <end position="113"/>
    </location>
</feature>
<sequence length="259" mass="28876">MDVSGRNWLGLSSDLLQRKEPTVFVGAMTPRKPEQCYVFIERSAYSCSSLTAAVDYCYKMFQVLQLDYPAQAAVIWDFFGRLIYGIRTKEVSAYQKKSTHQTNATKHSVQTSLAPKKPTPAVKNKRAQGSQLKEKPAHQTKMTAQLQAFRIPRKVSADPPHVSKPAQSQIQVQLQAPQPQHSRPSLSCTTGEIRQVRDTSDTPSKKQKTGKVVGKATSSTVHKAGTSSHPSTIKVSSKMTGNVFFLKQDVEERKKQDRQ</sequence>
<reference evidence="3" key="1">
    <citation type="submission" date="2015-02" db="EMBL/GenBank/DDBJ databases">
        <title>Genome sequencing for Strongylocentrotus purpuratus.</title>
        <authorList>
            <person name="Murali S."/>
            <person name="Liu Y."/>
            <person name="Vee V."/>
            <person name="English A."/>
            <person name="Wang M."/>
            <person name="Skinner E."/>
            <person name="Han Y."/>
            <person name="Muzny D.M."/>
            <person name="Worley K.C."/>
            <person name="Gibbs R.A."/>
        </authorList>
    </citation>
    <scope>NUCLEOTIDE SEQUENCE</scope>
</reference>
<name>A0A7M7T2V4_STRPU</name>
<feature type="compositionally biased region" description="Polar residues" evidence="1">
    <location>
        <begin position="181"/>
        <end position="192"/>
    </location>
</feature>
<dbReference type="AlphaFoldDB" id="A0A7M7T2V4"/>
<dbReference type="GeneID" id="115927760"/>
<dbReference type="KEGG" id="spu:115927760"/>
<feature type="region of interest" description="Disordered" evidence="1">
    <location>
        <begin position="97"/>
        <end position="142"/>
    </location>
</feature>
<feature type="compositionally biased region" description="Polar residues" evidence="1">
    <location>
        <begin position="216"/>
        <end position="240"/>
    </location>
</feature>
<dbReference type="RefSeq" id="XP_030849871.1">
    <property type="nucleotide sequence ID" value="XM_030994011.1"/>
</dbReference>
<dbReference type="OrthoDB" id="7698488at2759"/>
<dbReference type="InParanoid" id="A0A7M7T2V4"/>
<proteinExistence type="predicted"/>
<feature type="compositionally biased region" description="Basic and acidic residues" evidence="1">
    <location>
        <begin position="194"/>
        <end position="204"/>
    </location>
</feature>
<dbReference type="EnsemblMetazoa" id="XM_030994011">
    <property type="protein sequence ID" value="XP_030849871"/>
    <property type="gene ID" value="LOC115927760"/>
</dbReference>
<protein>
    <submittedName>
        <fullName evidence="2">Uncharacterized protein</fullName>
    </submittedName>
</protein>
<feature type="compositionally biased region" description="Low complexity" evidence="1">
    <location>
        <begin position="165"/>
        <end position="180"/>
    </location>
</feature>
<dbReference type="Proteomes" id="UP000007110">
    <property type="component" value="Unassembled WGS sequence"/>
</dbReference>
<evidence type="ECO:0000256" key="1">
    <source>
        <dbReference type="SAM" id="MobiDB-lite"/>
    </source>
</evidence>